<dbReference type="HOGENOM" id="CLU_060900_0_0_10"/>
<evidence type="ECO:0008006" key="3">
    <source>
        <dbReference type="Google" id="ProtNLM"/>
    </source>
</evidence>
<dbReference type="STRING" id="879243.Poras_1549"/>
<dbReference type="RefSeq" id="WP_004330610.1">
    <property type="nucleotide sequence ID" value="NC_015501.1"/>
</dbReference>
<dbReference type="Pfam" id="PF14284">
    <property type="entry name" value="PcfJ"/>
    <property type="match status" value="1"/>
</dbReference>
<dbReference type="OrthoDB" id="700137at2"/>
<gene>
    <name evidence="1" type="ordered locus">Poras_1549</name>
</gene>
<evidence type="ECO:0000313" key="1">
    <source>
        <dbReference type="EMBL" id="AEE13480.1"/>
    </source>
</evidence>
<organism evidence="1 2">
    <name type="scientific">Porphyromonas asaccharolytica (strain ATCC 25260 / DSM 20707 / BCRC 10618 / CCUG 7834 / JCM 6326 / LMG 13178 / VPI 4198 / B440)</name>
    <name type="common">Bacteroides asaccharolyticus</name>
    <dbReference type="NCBI Taxonomy" id="879243"/>
    <lineage>
        <taxon>Bacteria</taxon>
        <taxon>Pseudomonadati</taxon>
        <taxon>Bacteroidota</taxon>
        <taxon>Bacteroidia</taxon>
        <taxon>Bacteroidales</taxon>
        <taxon>Porphyromonadaceae</taxon>
        <taxon>Porphyromonas</taxon>
    </lineage>
</organism>
<name>F4KNN3_PORAD</name>
<keyword evidence="2" id="KW-1185">Reference proteome</keyword>
<dbReference type="AlphaFoldDB" id="F4KNN3"/>
<accession>F4KNN3</accession>
<reference evidence="2" key="1">
    <citation type="submission" date="2011-04" db="EMBL/GenBank/DDBJ databases">
        <title>The complete genome of Porphyromonas asaccharolytica DSM 20707.</title>
        <authorList>
            <person name="Lucas S."/>
            <person name="Han J."/>
            <person name="Lapidus A."/>
            <person name="Bruce D."/>
            <person name="Goodwin L."/>
            <person name="Pitluck S."/>
            <person name="Peters L."/>
            <person name="Kyrpides N."/>
            <person name="Mavromatis K."/>
            <person name="Ivanova N."/>
            <person name="Ovchinnikova G."/>
            <person name="Pagani I."/>
            <person name="Lu M."/>
            <person name="Detter J.C."/>
            <person name="Tapia R."/>
            <person name="Han C."/>
            <person name="Land M."/>
            <person name="Hauser L."/>
            <person name="Markowitz V."/>
            <person name="Cheng J.-F."/>
            <person name="Hugenholtz P."/>
            <person name="Woyke T."/>
            <person name="Wu D."/>
            <person name="Gronow S."/>
            <person name="Wellnitz S."/>
            <person name="Brambilla E."/>
            <person name="Klenk H.-P."/>
            <person name="Eisen J.A."/>
        </authorList>
    </citation>
    <scope>NUCLEOTIDE SEQUENCE [LARGE SCALE GENOMIC DNA]</scope>
    <source>
        <strain evidence="2">ATCC 25260 / DSM 20707 / VPI 4198</strain>
    </source>
</reference>
<proteinExistence type="predicted"/>
<protein>
    <recommendedName>
        <fullName evidence="3">PcfJ-like protein</fullName>
    </recommendedName>
</protein>
<dbReference type="eggNOG" id="ENOG502Z9FZ">
    <property type="taxonomic scope" value="Bacteria"/>
</dbReference>
<evidence type="ECO:0000313" key="2">
    <source>
        <dbReference type="Proteomes" id="UP000006545"/>
    </source>
</evidence>
<dbReference type="InterPro" id="IPR025586">
    <property type="entry name" value="PcfJ"/>
</dbReference>
<dbReference type="Proteomes" id="UP000006545">
    <property type="component" value="Chromosome"/>
</dbReference>
<dbReference type="KEGG" id="pah:Poras_1549"/>
<sequence>MKPRTKLQKEVAELSRHLSKITETQKNWAKKHCFPHLAKRTIKGEYTCMECGYRWSERHNHSDRVSCFHCSSELEVTTTRQRVFKQSEYLTILTTYKGFQVVRHLFLQQSYIYGYSAVYTITEVLQLWLSPKGKFVTIARLRTMNSWIDSWLLHSDLEVRPNRDFYDIVPTEIYPHKRVLPILRRNGYRDNFHNLTPFELFLALLTNSKAETLLKAGQHELLRYLVRNNDRSIEHYWGSIRICIRNGYTIEDATLWCDLIRMLHILGKDLHSPKYICPNDLREAHDQAVKAVERQREQEVQKQRRLQAKEAEALFREQKGKFFGIAFTDGIIQVRVLESVQEHIEEGTAMHHCVFASEYHLKPSSLILSATINGKRIETIELSLETLKVVQSRGVCNSTTEYHDQILALVQRNIGQIAERGKAYN</sequence>
<dbReference type="EMBL" id="CP002689">
    <property type="protein sequence ID" value="AEE13480.1"/>
    <property type="molecule type" value="Genomic_DNA"/>
</dbReference>